<accession>A0A183F1H0</accession>
<evidence type="ECO:0000313" key="1">
    <source>
        <dbReference type="WBParaSite" id="GPUH_0002709101-mRNA-1"/>
    </source>
</evidence>
<sequence>LNLNRGMKLVTGVDKGIRFIEGDSSTGGIVPALVLDSMFFLSALNIAAPIPLQEMANHRI</sequence>
<dbReference type="WBParaSite" id="GPUH_0002709101-mRNA-1">
    <property type="protein sequence ID" value="GPUH_0002709101-mRNA-1"/>
    <property type="gene ID" value="GPUH_0002709101"/>
</dbReference>
<dbReference type="AlphaFoldDB" id="A0A183F1H0"/>
<protein>
    <submittedName>
        <fullName evidence="1">Malate dehydrogenase</fullName>
    </submittedName>
</protein>
<reference evidence="1" key="1">
    <citation type="submission" date="2016-06" db="UniProtKB">
        <authorList>
            <consortium name="WormBaseParasite"/>
        </authorList>
    </citation>
    <scope>IDENTIFICATION</scope>
</reference>
<organism evidence="1">
    <name type="scientific">Gongylonema pulchrum</name>
    <dbReference type="NCBI Taxonomy" id="637853"/>
    <lineage>
        <taxon>Eukaryota</taxon>
        <taxon>Metazoa</taxon>
        <taxon>Ecdysozoa</taxon>
        <taxon>Nematoda</taxon>
        <taxon>Chromadorea</taxon>
        <taxon>Rhabditida</taxon>
        <taxon>Spirurina</taxon>
        <taxon>Spiruromorpha</taxon>
        <taxon>Spiruroidea</taxon>
        <taxon>Gongylonematidae</taxon>
        <taxon>Gongylonema</taxon>
    </lineage>
</organism>
<proteinExistence type="predicted"/>
<name>A0A183F1H0_9BILA</name>